<dbReference type="KEGG" id="ztr:MYCGRDRAFT_94753"/>
<dbReference type="EMBL" id="CM001202">
    <property type="protein sequence ID" value="EGP85848.1"/>
    <property type="molecule type" value="Genomic_DNA"/>
</dbReference>
<reference evidence="1 2" key="1">
    <citation type="journal article" date="2011" name="PLoS Genet.">
        <title>Finished genome of the fungal wheat pathogen Mycosphaerella graminicola reveals dispensome structure, chromosome plasticity, and stealth pathogenesis.</title>
        <authorList>
            <person name="Goodwin S.B."/>
            <person name="Ben M'barek S."/>
            <person name="Dhillon B."/>
            <person name="Wittenberg A.H.J."/>
            <person name="Crane C.F."/>
            <person name="Hane J.K."/>
            <person name="Foster A.J."/>
            <person name="Van der Lee T.A.J."/>
            <person name="Grimwood J."/>
            <person name="Aerts A."/>
            <person name="Antoniw J."/>
            <person name="Bailey A."/>
            <person name="Bluhm B."/>
            <person name="Bowler J."/>
            <person name="Bristow J."/>
            <person name="van der Burgt A."/>
            <person name="Canto-Canche B."/>
            <person name="Churchill A.C.L."/>
            <person name="Conde-Ferraez L."/>
            <person name="Cools H.J."/>
            <person name="Coutinho P.M."/>
            <person name="Csukai M."/>
            <person name="Dehal P."/>
            <person name="De Wit P."/>
            <person name="Donzelli B."/>
            <person name="van de Geest H.C."/>
            <person name="van Ham R.C.H.J."/>
            <person name="Hammond-Kosack K.E."/>
            <person name="Henrissat B."/>
            <person name="Kilian A."/>
            <person name="Kobayashi A.K."/>
            <person name="Koopmann E."/>
            <person name="Kourmpetis Y."/>
            <person name="Kuzniar A."/>
            <person name="Lindquist E."/>
            <person name="Lombard V."/>
            <person name="Maliepaard C."/>
            <person name="Martins N."/>
            <person name="Mehrabi R."/>
            <person name="Nap J.P.H."/>
            <person name="Ponomarenko A."/>
            <person name="Rudd J.J."/>
            <person name="Salamov A."/>
            <person name="Schmutz J."/>
            <person name="Schouten H.J."/>
            <person name="Shapiro H."/>
            <person name="Stergiopoulos I."/>
            <person name="Torriani S.F.F."/>
            <person name="Tu H."/>
            <person name="de Vries R.P."/>
            <person name="Waalwijk C."/>
            <person name="Ware S.B."/>
            <person name="Wiebenga A."/>
            <person name="Zwiers L.-H."/>
            <person name="Oliver R.P."/>
            <person name="Grigoriev I.V."/>
            <person name="Kema G.H.J."/>
        </authorList>
    </citation>
    <scope>NUCLEOTIDE SEQUENCE [LARGE SCALE GENOMIC DNA]</scope>
    <source>
        <strain evidence="2">CBS 115943 / IPO323</strain>
    </source>
</reference>
<gene>
    <name evidence="1" type="ORF">MYCGRDRAFT_94753</name>
</gene>
<dbReference type="RefSeq" id="XP_003850872.1">
    <property type="nucleotide sequence ID" value="XM_003850824.1"/>
</dbReference>
<evidence type="ECO:0000313" key="1">
    <source>
        <dbReference type="EMBL" id="EGP85848.1"/>
    </source>
</evidence>
<dbReference type="GeneID" id="13397610"/>
<dbReference type="InParanoid" id="F9XEX0"/>
<organism evidence="1 2">
    <name type="scientific">Zymoseptoria tritici (strain CBS 115943 / IPO323)</name>
    <name type="common">Speckled leaf blotch fungus</name>
    <name type="synonym">Septoria tritici</name>
    <dbReference type="NCBI Taxonomy" id="336722"/>
    <lineage>
        <taxon>Eukaryota</taxon>
        <taxon>Fungi</taxon>
        <taxon>Dikarya</taxon>
        <taxon>Ascomycota</taxon>
        <taxon>Pezizomycotina</taxon>
        <taxon>Dothideomycetes</taxon>
        <taxon>Dothideomycetidae</taxon>
        <taxon>Mycosphaerellales</taxon>
        <taxon>Mycosphaerellaceae</taxon>
        <taxon>Zymoseptoria</taxon>
    </lineage>
</organism>
<dbReference type="Proteomes" id="UP000008062">
    <property type="component" value="Chromosome 7"/>
</dbReference>
<accession>F9XEX0</accession>
<dbReference type="AlphaFoldDB" id="F9XEX0"/>
<name>F9XEX0_ZYMTI</name>
<protein>
    <submittedName>
        <fullName evidence="1">Uncharacterized protein</fullName>
    </submittedName>
</protein>
<proteinExistence type="predicted"/>
<evidence type="ECO:0000313" key="2">
    <source>
        <dbReference type="Proteomes" id="UP000008062"/>
    </source>
</evidence>
<sequence>MAPKPVYGPRATPLIVEPDQLELKAGASGRAVKLQGNMAESRRGQAREEYEPELAASHQRWVDLGEEVVDAMTDKFVGEAFDRPKTLPMCVKRLRLHISDSSYGRFGSHKDRLEPRAR</sequence>
<keyword evidence="2" id="KW-1185">Reference proteome</keyword>
<dbReference type="HOGENOM" id="CLU_2075024_0_0_1"/>